<organism evidence="1 2">
    <name type="scientific">Zophobas morio</name>
    <dbReference type="NCBI Taxonomy" id="2755281"/>
    <lineage>
        <taxon>Eukaryota</taxon>
        <taxon>Metazoa</taxon>
        <taxon>Ecdysozoa</taxon>
        <taxon>Arthropoda</taxon>
        <taxon>Hexapoda</taxon>
        <taxon>Insecta</taxon>
        <taxon>Pterygota</taxon>
        <taxon>Neoptera</taxon>
        <taxon>Endopterygota</taxon>
        <taxon>Coleoptera</taxon>
        <taxon>Polyphaga</taxon>
        <taxon>Cucujiformia</taxon>
        <taxon>Tenebrionidae</taxon>
        <taxon>Zophobas</taxon>
    </lineage>
</organism>
<gene>
    <name evidence="1" type="ORF">Zmor_004705</name>
</gene>
<comment type="caution">
    <text evidence="1">The sequence shown here is derived from an EMBL/GenBank/DDBJ whole genome shotgun (WGS) entry which is preliminary data.</text>
</comment>
<evidence type="ECO:0000313" key="2">
    <source>
        <dbReference type="Proteomes" id="UP001168821"/>
    </source>
</evidence>
<protein>
    <submittedName>
        <fullName evidence="1">Uncharacterized protein</fullName>
    </submittedName>
</protein>
<sequence length="167" mass="18739">MIDTIIAKHIKPLIYAISELKMTIQDLSTGNLNLRNEIGKLNNILPCEQTNFADIDAQTAKTSYRNVVTKSSQKAIIVKPKDDKQSTNKTKFDVMKSVDPLKDVNIGKVKNLKDGLLLKCDNSCNFKQIAQDKLSASYEIREVKSVGPRIRIAGMSDYIESNMYILT</sequence>
<reference evidence="1" key="1">
    <citation type="journal article" date="2023" name="G3 (Bethesda)">
        <title>Whole genome assemblies of Zophobas morio and Tenebrio molitor.</title>
        <authorList>
            <person name="Kaur S."/>
            <person name="Stinson S.A."/>
            <person name="diCenzo G.C."/>
        </authorList>
    </citation>
    <scope>NUCLEOTIDE SEQUENCE</scope>
    <source>
        <strain evidence="1">QUZm001</strain>
    </source>
</reference>
<evidence type="ECO:0000313" key="1">
    <source>
        <dbReference type="EMBL" id="KAJ3660249.1"/>
    </source>
</evidence>
<dbReference type="EMBL" id="JALNTZ010000002">
    <property type="protein sequence ID" value="KAJ3660249.1"/>
    <property type="molecule type" value="Genomic_DNA"/>
</dbReference>
<dbReference type="Proteomes" id="UP001168821">
    <property type="component" value="Unassembled WGS sequence"/>
</dbReference>
<keyword evidence="2" id="KW-1185">Reference proteome</keyword>
<accession>A0AA38ML95</accession>
<dbReference type="AlphaFoldDB" id="A0AA38ML95"/>
<proteinExistence type="predicted"/>
<name>A0AA38ML95_9CUCU</name>